<dbReference type="Proteomes" id="UP001492380">
    <property type="component" value="Unassembled WGS sequence"/>
</dbReference>
<evidence type="ECO:0000313" key="1">
    <source>
        <dbReference type="EMBL" id="KAK8223671.1"/>
    </source>
</evidence>
<keyword evidence="2" id="KW-1185">Reference proteome</keyword>
<organism evidence="1 2">
    <name type="scientific">Phyllosticta capitalensis</name>
    <dbReference type="NCBI Taxonomy" id="121624"/>
    <lineage>
        <taxon>Eukaryota</taxon>
        <taxon>Fungi</taxon>
        <taxon>Dikarya</taxon>
        <taxon>Ascomycota</taxon>
        <taxon>Pezizomycotina</taxon>
        <taxon>Dothideomycetes</taxon>
        <taxon>Dothideomycetes incertae sedis</taxon>
        <taxon>Botryosphaeriales</taxon>
        <taxon>Phyllostictaceae</taxon>
        <taxon>Phyllosticta</taxon>
    </lineage>
</organism>
<proteinExistence type="predicted"/>
<name>A0ABR1Y9S6_9PEZI</name>
<dbReference type="EMBL" id="JBBWRZ010000013">
    <property type="protein sequence ID" value="KAK8223671.1"/>
    <property type="molecule type" value="Genomic_DNA"/>
</dbReference>
<reference evidence="1 2" key="1">
    <citation type="submission" date="2024-04" db="EMBL/GenBank/DDBJ databases">
        <title>Phyllosticta paracitricarpa is synonymous to the EU quarantine fungus P. citricarpa based on phylogenomic analyses.</title>
        <authorList>
            <consortium name="Lawrence Berkeley National Laboratory"/>
            <person name="Van Ingen-Buijs V.A."/>
            <person name="Van Westerhoven A.C."/>
            <person name="Haridas S."/>
            <person name="Skiadas P."/>
            <person name="Martin F."/>
            <person name="Groenewald J.Z."/>
            <person name="Crous P.W."/>
            <person name="Seidl M.F."/>
        </authorList>
    </citation>
    <scope>NUCLEOTIDE SEQUENCE [LARGE SCALE GENOMIC DNA]</scope>
    <source>
        <strain evidence="1 2">CBS 123374</strain>
    </source>
</reference>
<protein>
    <submittedName>
        <fullName evidence="1">Uncharacterized protein</fullName>
    </submittedName>
</protein>
<comment type="caution">
    <text evidence="1">The sequence shown here is derived from an EMBL/GenBank/DDBJ whole genome shotgun (WGS) entry which is preliminary data.</text>
</comment>
<evidence type="ECO:0000313" key="2">
    <source>
        <dbReference type="Proteomes" id="UP001492380"/>
    </source>
</evidence>
<accession>A0ABR1Y9S6</accession>
<sequence>MHVRRGRQVLVSVKSGYDSPPCICLGLARSASFEKKRENFRCSPNEWPGSGKMQSVWLMCRGQLGHTRQSGACVLMPDAVVGCLFLMTAWREMFLLLFHPSYQIDLDANSSRTHNERRGVSKWRLGSWGQELHRPWFLVWRSTARCVCSISTVAWVVDSGLPPYRQRRVDRVERICSRK</sequence>
<gene>
    <name evidence="1" type="ORF">HDK90DRAFT_99118</name>
</gene>